<reference evidence="3 4" key="1">
    <citation type="submission" date="2018-06" db="EMBL/GenBank/DDBJ databases">
        <title>Flavobacterium sp IMCC34762, genome.</title>
        <authorList>
            <person name="Joung Y."/>
            <person name="Cho J."/>
            <person name="Song J."/>
        </authorList>
    </citation>
    <scope>NUCLEOTIDE SEQUENCE [LARGE SCALE GENOMIC DNA]</scope>
    <source>
        <strain evidence="3 4">IMCC34762</strain>
    </source>
</reference>
<evidence type="ECO:0000256" key="1">
    <source>
        <dbReference type="SAM" id="Phobius"/>
    </source>
</evidence>
<feature type="domain" description="DUF2157" evidence="2">
    <location>
        <begin position="12"/>
        <end position="158"/>
    </location>
</feature>
<dbReference type="AlphaFoldDB" id="A0A2W7UH90"/>
<keyword evidence="1" id="KW-1133">Transmembrane helix</keyword>
<dbReference type="Proteomes" id="UP000249177">
    <property type="component" value="Unassembled WGS sequence"/>
</dbReference>
<feature type="transmembrane region" description="Helical" evidence="1">
    <location>
        <begin position="266"/>
        <end position="284"/>
    </location>
</feature>
<accession>A0A2W7UH90</accession>
<feature type="transmembrane region" description="Helical" evidence="1">
    <location>
        <begin position="189"/>
        <end position="207"/>
    </location>
</feature>
<name>A0A2W7UH90_9FLAO</name>
<feature type="transmembrane region" description="Helical" evidence="1">
    <location>
        <begin position="43"/>
        <end position="61"/>
    </location>
</feature>
<dbReference type="EMBL" id="QKXH01000002">
    <property type="protein sequence ID" value="PZX94557.1"/>
    <property type="molecule type" value="Genomic_DNA"/>
</dbReference>
<feature type="transmembrane region" description="Helical" evidence="1">
    <location>
        <begin position="296"/>
        <end position="316"/>
    </location>
</feature>
<comment type="caution">
    <text evidence="3">The sequence shown here is derived from an EMBL/GenBank/DDBJ whole genome shotgun (WGS) entry which is preliminary data.</text>
</comment>
<dbReference type="RefSeq" id="WP_111408657.1">
    <property type="nucleotide sequence ID" value="NZ_QKXH01000002.1"/>
</dbReference>
<evidence type="ECO:0000313" key="3">
    <source>
        <dbReference type="EMBL" id="PZX94557.1"/>
    </source>
</evidence>
<proteinExistence type="predicted"/>
<keyword evidence="1" id="KW-0812">Transmembrane</keyword>
<feature type="transmembrane region" description="Helical" evidence="1">
    <location>
        <begin position="158"/>
        <end position="174"/>
    </location>
</feature>
<dbReference type="Pfam" id="PF09925">
    <property type="entry name" value="DUF2157"/>
    <property type="match status" value="1"/>
</dbReference>
<feature type="transmembrane region" description="Helical" evidence="1">
    <location>
        <begin position="108"/>
        <end position="126"/>
    </location>
</feature>
<organism evidence="3 4">
    <name type="scientific">Flavobacterium aquariorum</name>
    <dbReference type="NCBI Taxonomy" id="2217670"/>
    <lineage>
        <taxon>Bacteria</taxon>
        <taxon>Pseudomonadati</taxon>
        <taxon>Bacteroidota</taxon>
        <taxon>Flavobacteriia</taxon>
        <taxon>Flavobacteriales</taxon>
        <taxon>Flavobacteriaceae</taxon>
        <taxon>Flavobacterium</taxon>
    </lineage>
</organism>
<feature type="transmembrane region" description="Helical" evidence="1">
    <location>
        <begin position="132"/>
        <end position="153"/>
    </location>
</feature>
<feature type="transmembrane region" description="Helical" evidence="1">
    <location>
        <begin position="67"/>
        <end position="88"/>
    </location>
</feature>
<dbReference type="OrthoDB" id="650263at2"/>
<dbReference type="InterPro" id="IPR018677">
    <property type="entry name" value="DUF2157"/>
</dbReference>
<keyword evidence="4" id="KW-1185">Reference proteome</keyword>
<gene>
    <name evidence="3" type="ORF">DOS84_03090</name>
</gene>
<evidence type="ECO:0000313" key="4">
    <source>
        <dbReference type="Proteomes" id="UP000249177"/>
    </source>
</evidence>
<protein>
    <submittedName>
        <fullName evidence="3">DUF2157 domain-containing protein</fullName>
    </submittedName>
</protein>
<keyword evidence="1" id="KW-0472">Membrane</keyword>
<evidence type="ECO:0000259" key="2">
    <source>
        <dbReference type="Pfam" id="PF09925"/>
    </source>
</evidence>
<sequence length="332" mass="38238">MTNFEEQVTETLFEKNHITEEQFEAIRTYRGLNLFSVHNELKFLLYLSILMFTSGIGILIYQNIDSIGHTAVLGLLLVVTLTCFYFCFKNHVGFKKEEAPFPNPLYDYLVLTAVILSCTFVGYLQFQYQTFGTHYGLATLVPTVISLFCAYYFDNKSVLSIGITGMAAYLGLSVDPKHVFDNEMINNTYLSYIGLAFGLTLLLWVLYTTKINLKKHFNLVYLTFSLHLVSIACIVNLFEDYWLAFGVVLGIAAYYFYNLSFQIRSISLFIFTVLYGYIGMNILFFKILESIHSDDIFSLFFFTTPFYFIGSIIGFIKLIKHFNKKTTDDSIR</sequence>
<feature type="transmembrane region" description="Helical" evidence="1">
    <location>
        <begin position="219"/>
        <end position="237"/>
    </location>
</feature>
<feature type="transmembrane region" description="Helical" evidence="1">
    <location>
        <begin position="243"/>
        <end position="259"/>
    </location>
</feature>